<feature type="transmembrane region" description="Helical" evidence="1">
    <location>
        <begin position="73"/>
        <end position="94"/>
    </location>
</feature>
<dbReference type="AlphaFoldDB" id="A0ABD2WKY8"/>
<dbReference type="Proteomes" id="UP001627154">
    <property type="component" value="Unassembled WGS sequence"/>
</dbReference>
<accession>A0ABD2WKY8</accession>
<evidence type="ECO:0000256" key="1">
    <source>
        <dbReference type="SAM" id="Phobius"/>
    </source>
</evidence>
<dbReference type="EMBL" id="JBJJXI010000096">
    <property type="protein sequence ID" value="KAL3393606.1"/>
    <property type="molecule type" value="Genomic_DNA"/>
</dbReference>
<organism evidence="2 3">
    <name type="scientific">Trichogramma kaykai</name>
    <dbReference type="NCBI Taxonomy" id="54128"/>
    <lineage>
        <taxon>Eukaryota</taxon>
        <taxon>Metazoa</taxon>
        <taxon>Ecdysozoa</taxon>
        <taxon>Arthropoda</taxon>
        <taxon>Hexapoda</taxon>
        <taxon>Insecta</taxon>
        <taxon>Pterygota</taxon>
        <taxon>Neoptera</taxon>
        <taxon>Endopterygota</taxon>
        <taxon>Hymenoptera</taxon>
        <taxon>Apocrita</taxon>
        <taxon>Proctotrupomorpha</taxon>
        <taxon>Chalcidoidea</taxon>
        <taxon>Trichogrammatidae</taxon>
        <taxon>Trichogramma</taxon>
    </lineage>
</organism>
<proteinExistence type="predicted"/>
<evidence type="ECO:0000313" key="2">
    <source>
        <dbReference type="EMBL" id="KAL3393606.1"/>
    </source>
</evidence>
<keyword evidence="1" id="KW-0812">Transmembrane</keyword>
<keyword evidence="1" id="KW-1133">Transmembrane helix</keyword>
<name>A0ABD2WKY8_9HYME</name>
<feature type="transmembrane region" description="Helical" evidence="1">
    <location>
        <begin position="43"/>
        <end position="61"/>
    </location>
</feature>
<reference evidence="2 3" key="1">
    <citation type="journal article" date="2024" name="bioRxiv">
        <title>A reference genome for Trichogramma kaykai: A tiny desert-dwelling parasitoid wasp with competing sex-ratio distorters.</title>
        <authorList>
            <person name="Culotta J."/>
            <person name="Lindsey A.R."/>
        </authorList>
    </citation>
    <scope>NUCLEOTIDE SEQUENCE [LARGE SCALE GENOMIC DNA]</scope>
    <source>
        <strain evidence="2 3">KSX58</strain>
    </source>
</reference>
<comment type="caution">
    <text evidence="2">The sequence shown here is derived from an EMBL/GenBank/DDBJ whole genome shotgun (WGS) entry which is preliminary data.</text>
</comment>
<sequence length="199" mass="22670">MIASLILEQASHTRTHNNDCIRCVASIGVPEYPCSHTYRDNNFMFSALSLLAIVRFGAVHSNDSATSTKPSNGTLILQILTIPLMLILVLYTIIRRGTRCLLAPWTMSSLALSYTIESCLSFKIRHLNLTIRVLYSHEYAHKSLRPCVIFFAPRIDESNFTNVSFLHLHEMDLRFRVFNCKKIIVRCLCVACPKFPSQF</sequence>
<keyword evidence="1" id="KW-0472">Membrane</keyword>
<protein>
    <submittedName>
        <fullName evidence="2">Uncharacterized protein</fullName>
    </submittedName>
</protein>
<gene>
    <name evidence="2" type="ORF">TKK_011883</name>
</gene>
<keyword evidence="3" id="KW-1185">Reference proteome</keyword>
<evidence type="ECO:0000313" key="3">
    <source>
        <dbReference type="Proteomes" id="UP001627154"/>
    </source>
</evidence>